<dbReference type="PROSITE" id="PS50059">
    <property type="entry name" value="FKBP_PPIASE"/>
    <property type="match status" value="1"/>
</dbReference>
<organism evidence="10 11">
    <name type="scientific">Zophobas morio</name>
    <dbReference type="NCBI Taxonomy" id="2755281"/>
    <lineage>
        <taxon>Eukaryota</taxon>
        <taxon>Metazoa</taxon>
        <taxon>Ecdysozoa</taxon>
        <taxon>Arthropoda</taxon>
        <taxon>Hexapoda</taxon>
        <taxon>Insecta</taxon>
        <taxon>Pterygota</taxon>
        <taxon>Neoptera</taxon>
        <taxon>Endopterygota</taxon>
        <taxon>Coleoptera</taxon>
        <taxon>Polyphaga</taxon>
        <taxon>Cucujiformia</taxon>
        <taxon>Tenebrionidae</taxon>
        <taxon>Zophobas</taxon>
    </lineage>
</organism>
<reference evidence="10" key="1">
    <citation type="journal article" date="2023" name="G3 (Bethesda)">
        <title>Whole genome assemblies of Zophobas morio and Tenebrio molitor.</title>
        <authorList>
            <person name="Kaur S."/>
            <person name="Stinson S.A."/>
            <person name="diCenzo G.C."/>
        </authorList>
    </citation>
    <scope>NUCLEOTIDE SEQUENCE</scope>
    <source>
        <strain evidence="10">QUZm001</strain>
    </source>
</reference>
<dbReference type="FunFam" id="3.10.50.40:FF:000001">
    <property type="entry name" value="Trigger factor"/>
    <property type="match status" value="1"/>
</dbReference>
<evidence type="ECO:0000256" key="6">
    <source>
        <dbReference type="ARBA" id="ARBA00023235"/>
    </source>
</evidence>
<dbReference type="AlphaFoldDB" id="A0AA38LYV5"/>
<dbReference type="InterPro" id="IPR027304">
    <property type="entry name" value="Trigger_fact/SurA_dom_sf"/>
</dbReference>
<dbReference type="GO" id="GO:0015031">
    <property type="term" value="P:protein transport"/>
    <property type="evidence" value="ECO:0007669"/>
    <property type="project" value="InterPro"/>
</dbReference>
<feature type="domain" description="PPIase FKBP-type" evidence="9">
    <location>
        <begin position="74"/>
        <end position="122"/>
    </location>
</feature>
<dbReference type="GO" id="GO:0006457">
    <property type="term" value="P:protein folding"/>
    <property type="evidence" value="ECO:0007669"/>
    <property type="project" value="InterPro"/>
</dbReference>
<comment type="similarity">
    <text evidence="2">Belongs to the FKBP-type PPIase family. Tig subfamily.</text>
</comment>
<gene>
    <name evidence="10" type="ORF">Zmor_011838</name>
</gene>
<feature type="coiled-coil region" evidence="8">
    <location>
        <begin position="30"/>
        <end position="57"/>
    </location>
</feature>
<accession>A0AA38LYV5</accession>
<dbReference type="NCBIfam" id="TIGR00115">
    <property type="entry name" value="tig"/>
    <property type="match status" value="1"/>
</dbReference>
<keyword evidence="5" id="KW-0143">Chaperone</keyword>
<name>A0AA38LYV5_9CUCU</name>
<dbReference type="Gene3D" id="1.10.3120.10">
    <property type="entry name" value="Trigger factor, C-terminal domain"/>
    <property type="match status" value="1"/>
</dbReference>
<dbReference type="InterPro" id="IPR008881">
    <property type="entry name" value="Trigger_fac_ribosome-bd_bac"/>
</dbReference>
<keyword evidence="6 7" id="KW-0413">Isomerase</keyword>
<evidence type="ECO:0000259" key="9">
    <source>
        <dbReference type="PROSITE" id="PS50059"/>
    </source>
</evidence>
<dbReference type="Proteomes" id="UP001168821">
    <property type="component" value="Unassembled WGS sequence"/>
</dbReference>
<evidence type="ECO:0000256" key="4">
    <source>
        <dbReference type="ARBA" id="ARBA00023110"/>
    </source>
</evidence>
<evidence type="ECO:0000313" key="10">
    <source>
        <dbReference type="EMBL" id="KAJ3616544.1"/>
    </source>
</evidence>
<dbReference type="InterPro" id="IPR037041">
    <property type="entry name" value="Trigger_fac_C_sf"/>
</dbReference>
<dbReference type="InterPro" id="IPR046357">
    <property type="entry name" value="PPIase_dom_sf"/>
</dbReference>
<dbReference type="EMBL" id="JALNTZ010003293">
    <property type="protein sequence ID" value="KAJ3616544.1"/>
    <property type="molecule type" value="Genomic_DNA"/>
</dbReference>
<dbReference type="Gene3D" id="3.10.50.40">
    <property type="match status" value="1"/>
</dbReference>
<dbReference type="InterPro" id="IPR008880">
    <property type="entry name" value="Trigger_fac_C"/>
</dbReference>
<dbReference type="Pfam" id="PF05698">
    <property type="entry name" value="Trigger_C"/>
    <property type="match status" value="1"/>
</dbReference>
<evidence type="ECO:0000313" key="11">
    <source>
        <dbReference type="Proteomes" id="UP001168821"/>
    </source>
</evidence>
<keyword evidence="11" id="KW-1185">Reference proteome</keyword>
<keyword evidence="8" id="KW-0175">Coiled coil</keyword>
<dbReference type="SUPFAM" id="SSF109998">
    <property type="entry name" value="Triger factor/SurA peptide-binding domain-like"/>
    <property type="match status" value="1"/>
</dbReference>
<protein>
    <recommendedName>
        <fullName evidence="3 7">peptidylprolyl isomerase</fullName>
        <ecNumber evidence="3 7">5.2.1.8</ecNumber>
    </recommendedName>
</protein>
<evidence type="ECO:0000256" key="7">
    <source>
        <dbReference type="PROSITE-ProRule" id="PRU00277"/>
    </source>
</evidence>
<evidence type="ECO:0000256" key="3">
    <source>
        <dbReference type="ARBA" id="ARBA00013194"/>
    </source>
</evidence>
<dbReference type="InterPro" id="IPR005215">
    <property type="entry name" value="Trig_fac"/>
</dbReference>
<sequence>MPSKISDEICEIEFTFDLKPEIKIGAYKGIKDAELKKESSKATKEEIEKSIDQYRERFAMETLKEGENVKIENGDVVKFDFEGLVDGEKFNGGGGKDFVLTIGSDRMIPGFEKAMIGKGLGESEIKVTFPKGYTEELSEKDAVFKLDVKEIKSRTLPAKDDELAKDLNIKEVTTYKELEKYVTDMIEKNKGTQLKNIFVNKVIELIAKNSTLEIPKAAIDKEVATLYKEFEQRVMSQKLTMKEYKKQSGMTDEDIKKELFGDAKARLESYLITDKVRNEEKFEVSDKEVAAKYEEFAKTFGTDVEYLKTNVLPEAQVKEELIREKLVDFLYENNGESAKAAKTEEK</sequence>
<evidence type="ECO:0000256" key="2">
    <source>
        <dbReference type="ARBA" id="ARBA00005464"/>
    </source>
</evidence>
<keyword evidence="4 7" id="KW-0697">Rotamase</keyword>
<comment type="catalytic activity">
    <reaction evidence="1 7">
        <text>[protein]-peptidylproline (omega=180) = [protein]-peptidylproline (omega=0)</text>
        <dbReference type="Rhea" id="RHEA:16237"/>
        <dbReference type="Rhea" id="RHEA-COMP:10747"/>
        <dbReference type="Rhea" id="RHEA-COMP:10748"/>
        <dbReference type="ChEBI" id="CHEBI:83833"/>
        <dbReference type="ChEBI" id="CHEBI:83834"/>
        <dbReference type="EC" id="5.2.1.8"/>
    </reaction>
</comment>
<evidence type="ECO:0000256" key="5">
    <source>
        <dbReference type="ARBA" id="ARBA00023186"/>
    </source>
</evidence>
<dbReference type="Pfam" id="PF00254">
    <property type="entry name" value="FKBP_C"/>
    <property type="match status" value="1"/>
</dbReference>
<evidence type="ECO:0000256" key="1">
    <source>
        <dbReference type="ARBA" id="ARBA00000971"/>
    </source>
</evidence>
<dbReference type="EC" id="5.2.1.8" evidence="3 7"/>
<evidence type="ECO:0000256" key="8">
    <source>
        <dbReference type="SAM" id="Coils"/>
    </source>
</evidence>
<dbReference type="GO" id="GO:0003755">
    <property type="term" value="F:peptidyl-prolyl cis-trans isomerase activity"/>
    <property type="evidence" value="ECO:0007669"/>
    <property type="project" value="UniProtKB-KW"/>
</dbReference>
<proteinExistence type="inferred from homology"/>
<dbReference type="SUPFAM" id="SSF54534">
    <property type="entry name" value="FKBP-like"/>
    <property type="match status" value="1"/>
</dbReference>
<dbReference type="Pfam" id="PF05697">
    <property type="entry name" value="Trigger_N"/>
    <property type="match status" value="1"/>
</dbReference>
<dbReference type="InterPro" id="IPR001179">
    <property type="entry name" value="PPIase_FKBP_dom"/>
</dbReference>
<comment type="caution">
    <text evidence="10">The sequence shown here is derived from an EMBL/GenBank/DDBJ whole genome shotgun (WGS) entry which is preliminary data.</text>
</comment>